<organism evidence="1 2">
    <name type="scientific">Eragrostis curvula</name>
    <name type="common">weeping love grass</name>
    <dbReference type="NCBI Taxonomy" id="38414"/>
    <lineage>
        <taxon>Eukaryota</taxon>
        <taxon>Viridiplantae</taxon>
        <taxon>Streptophyta</taxon>
        <taxon>Embryophyta</taxon>
        <taxon>Tracheophyta</taxon>
        <taxon>Spermatophyta</taxon>
        <taxon>Magnoliopsida</taxon>
        <taxon>Liliopsida</taxon>
        <taxon>Poales</taxon>
        <taxon>Poaceae</taxon>
        <taxon>PACMAD clade</taxon>
        <taxon>Chloridoideae</taxon>
        <taxon>Eragrostideae</taxon>
        <taxon>Eragrostidinae</taxon>
        <taxon>Eragrostis</taxon>
    </lineage>
</organism>
<dbReference type="Gramene" id="TVU43633">
    <property type="protein sequence ID" value="TVU43633"/>
    <property type="gene ID" value="EJB05_10119"/>
</dbReference>
<comment type="caution">
    <text evidence="1">The sequence shown here is derived from an EMBL/GenBank/DDBJ whole genome shotgun (WGS) entry which is preliminary data.</text>
</comment>
<reference evidence="1 2" key="1">
    <citation type="journal article" date="2019" name="Sci. Rep.">
        <title>A high-quality genome of Eragrostis curvula grass provides insights into Poaceae evolution and supports new strategies to enhance forage quality.</title>
        <authorList>
            <person name="Carballo J."/>
            <person name="Santos B.A.C.M."/>
            <person name="Zappacosta D."/>
            <person name="Garbus I."/>
            <person name="Selva J.P."/>
            <person name="Gallo C.A."/>
            <person name="Diaz A."/>
            <person name="Albertini E."/>
            <person name="Caccamo M."/>
            <person name="Echenique V."/>
        </authorList>
    </citation>
    <scope>NUCLEOTIDE SEQUENCE [LARGE SCALE GENOMIC DNA]</scope>
    <source>
        <strain evidence="2">cv. Victoria</strain>
        <tissue evidence="1">Leaf</tissue>
    </source>
</reference>
<sequence>MASRRLPIYFEAKTILEEIVKELGGTKPIYNNITISHAAIDYEVSFKIPKRTDTYSVLELSDDDVSNTEEGINYEETNMVEMNVWGSTDDMALYEEMKPASHYNLNCYDGAESYAMEIAAHEALQSLRDDHDVVAIDYNWYEAEEIRVNSGQLVYKILQGRNMYAYASLQCKDVINDQQSMSDQLLKQCSISDPYIIQLQKIHSDSLYALKECNSEAYGLEWKIDMLGVSCGLKIVLERLADRLGFNKSVLVVDKMSDGKYRGSVNLSKGDSYEQSVQGASEKSYTNAENNALFQSISFLSRQNNIIIMDASYFVLKDMRKSRNAIITEMLHLTGKAQHIFNIGSYIQNEIKRLKDEILGLTNKSSDDLLIVKVLSIMEEGLQEHLKRVATIQEVAWKNWADAS</sequence>
<dbReference type="AlphaFoldDB" id="A0A5J9W6T4"/>
<evidence type="ECO:0000313" key="2">
    <source>
        <dbReference type="Proteomes" id="UP000324897"/>
    </source>
</evidence>
<gene>
    <name evidence="1" type="ORF">EJB05_10119</name>
</gene>
<name>A0A5J9W6T4_9POAL</name>
<proteinExistence type="predicted"/>
<keyword evidence="2" id="KW-1185">Reference proteome</keyword>
<dbReference type="EMBL" id="RWGY01000005">
    <property type="protein sequence ID" value="TVU43633.1"/>
    <property type="molecule type" value="Genomic_DNA"/>
</dbReference>
<dbReference type="Proteomes" id="UP000324897">
    <property type="component" value="Unassembled WGS sequence"/>
</dbReference>
<evidence type="ECO:0000313" key="1">
    <source>
        <dbReference type="EMBL" id="TVU43633.1"/>
    </source>
</evidence>
<accession>A0A5J9W6T4</accession>
<protein>
    <submittedName>
        <fullName evidence="1">Uncharacterized protein</fullName>
    </submittedName>
</protein>